<evidence type="ECO:0000256" key="3">
    <source>
        <dbReference type="ARBA" id="ARBA00022692"/>
    </source>
</evidence>
<evidence type="ECO:0000313" key="12">
    <source>
        <dbReference type="Proteomes" id="UP001138921"/>
    </source>
</evidence>
<dbReference type="SUPFAM" id="SSF90123">
    <property type="entry name" value="ABC transporter transmembrane region"/>
    <property type="match status" value="1"/>
</dbReference>
<sequence>MPGQSFIQTNREPLAADVDGGFFDHLKMARQALAGSPVRRTLLWLGLSILAVILATSAGQIVLNRWNKPFYDALENRDLDAFLHQLTIFAAIAGCLLVLNVGQQWLNQMIRLKLREGLTLDLITEWLRPGRAFRLANAGAVGVNPDQRMQQDAGHLADLTTDLAIGLLQASILLVSFVGVLWSLSSGFVFHVGDRSFSIPGYMVWAAIVYAGSASLLSWLVGRPLIAQNADRYSREAELRFSMVRINQNIDAISLARGEADEKRRLELDLAGVLNSLRRIFATQINLGWVTDGYGWFTVVAPILVAAPVYFAGDISFGGLMMAVSAFNQVHASLRWFINNVGAIADWRATLMRVGVIRRVLVAADVLHDKEERIDLTESRDGSLAFDDLQLVSPSGCIRLSEPHLRVKPGERLQVTGEAGAGKTLLFRALAGLWPWGKGRIELPAGKQVAFLPRVSYLPPGTLREVLAYPTSGTALDDKDFAEALAAVGLERLATSLDRVAHWNEELTSDELRLVAFARLRLHKPDWVIVDEAFETLDAAAHARVKDMFKGELANTGIIYFGPQRHNGGLFGRTVHLAKDKRGPVLKPVRIKDVAKAAAPA</sequence>
<dbReference type="GO" id="GO:0005886">
    <property type="term" value="C:plasma membrane"/>
    <property type="evidence" value="ECO:0007669"/>
    <property type="project" value="UniProtKB-SubCell"/>
</dbReference>
<gene>
    <name evidence="11" type="ORF">J1C56_17435</name>
</gene>
<evidence type="ECO:0000256" key="5">
    <source>
        <dbReference type="ARBA" id="ARBA00022840"/>
    </source>
</evidence>
<feature type="domain" description="ABC transmembrane type-1" evidence="10">
    <location>
        <begin position="49"/>
        <end position="346"/>
    </location>
</feature>
<keyword evidence="7 8" id="KW-0472">Membrane</keyword>
<reference evidence="11" key="1">
    <citation type="journal article" date="2021" name="Microorganisms">
        <title>Phylogenomic Reconstruction and Metabolic Potential of the Genus Aminobacter.</title>
        <authorList>
            <person name="Artuso I."/>
            <person name="Turrini P."/>
            <person name="Pirolo M."/>
            <person name="Lugli G.A."/>
            <person name="Ventura M."/>
            <person name="Visca P."/>
        </authorList>
    </citation>
    <scope>NUCLEOTIDE SEQUENCE</scope>
    <source>
        <strain evidence="11">LMG 26462</strain>
    </source>
</reference>
<dbReference type="InterPro" id="IPR003439">
    <property type="entry name" value="ABC_transporter-like_ATP-bd"/>
</dbReference>
<proteinExistence type="predicted"/>
<dbReference type="InterPro" id="IPR003593">
    <property type="entry name" value="AAA+_ATPase"/>
</dbReference>
<feature type="transmembrane region" description="Helical" evidence="8">
    <location>
        <begin position="42"/>
        <end position="62"/>
    </location>
</feature>
<dbReference type="Gene3D" id="3.40.50.300">
    <property type="entry name" value="P-loop containing nucleotide triphosphate hydrolases"/>
    <property type="match status" value="1"/>
</dbReference>
<feature type="transmembrane region" description="Helical" evidence="8">
    <location>
        <begin position="202"/>
        <end position="222"/>
    </location>
</feature>
<dbReference type="CDD" id="cd03223">
    <property type="entry name" value="ABCD_peroxisomal_ALDP"/>
    <property type="match status" value="1"/>
</dbReference>
<dbReference type="PANTHER" id="PTHR11384">
    <property type="entry name" value="ATP-BINDING CASSETTE, SUB-FAMILY D MEMBER"/>
    <property type="match status" value="1"/>
</dbReference>
<evidence type="ECO:0000256" key="2">
    <source>
        <dbReference type="ARBA" id="ARBA00022448"/>
    </source>
</evidence>
<dbReference type="GO" id="GO:0140359">
    <property type="term" value="F:ABC-type transporter activity"/>
    <property type="evidence" value="ECO:0007669"/>
    <property type="project" value="InterPro"/>
</dbReference>
<organism evidence="11 12">
    <name type="scientific">Aminobacter anthyllidis</name>
    <dbReference type="NCBI Taxonomy" id="1035067"/>
    <lineage>
        <taxon>Bacteria</taxon>
        <taxon>Pseudomonadati</taxon>
        <taxon>Pseudomonadota</taxon>
        <taxon>Alphaproteobacteria</taxon>
        <taxon>Hyphomicrobiales</taxon>
        <taxon>Phyllobacteriaceae</taxon>
        <taxon>Aminobacter</taxon>
    </lineage>
</organism>
<dbReference type="InterPro" id="IPR036640">
    <property type="entry name" value="ABC1_TM_sf"/>
</dbReference>
<keyword evidence="5 11" id="KW-0067">ATP-binding</keyword>
<feature type="transmembrane region" description="Helical" evidence="8">
    <location>
        <begin position="82"/>
        <end position="102"/>
    </location>
</feature>
<comment type="caution">
    <text evidence="11">The sequence shown here is derived from an EMBL/GenBank/DDBJ whole genome shotgun (WGS) entry which is preliminary data.</text>
</comment>
<evidence type="ECO:0000256" key="1">
    <source>
        <dbReference type="ARBA" id="ARBA00004651"/>
    </source>
</evidence>
<reference evidence="11" key="2">
    <citation type="submission" date="2021-03" db="EMBL/GenBank/DDBJ databases">
        <authorList>
            <person name="Artuso I."/>
            <person name="Turrini P."/>
            <person name="Pirolo M."/>
            <person name="Lugli G.A."/>
            <person name="Ventura M."/>
            <person name="Visca P."/>
        </authorList>
    </citation>
    <scope>NUCLEOTIDE SEQUENCE</scope>
    <source>
        <strain evidence="11">LMG 26462</strain>
    </source>
</reference>
<dbReference type="Gene3D" id="1.20.1560.10">
    <property type="entry name" value="ABC transporter type 1, transmembrane domain"/>
    <property type="match status" value="1"/>
</dbReference>
<dbReference type="SUPFAM" id="SSF52540">
    <property type="entry name" value="P-loop containing nucleoside triphosphate hydrolases"/>
    <property type="match status" value="1"/>
</dbReference>
<dbReference type="InterPro" id="IPR050835">
    <property type="entry name" value="ABC_transporter_sub-D"/>
</dbReference>
<dbReference type="PANTHER" id="PTHR11384:SF59">
    <property type="entry name" value="LYSOSOMAL COBALAMIN TRANSPORTER ABCD4"/>
    <property type="match status" value="1"/>
</dbReference>
<evidence type="ECO:0000256" key="4">
    <source>
        <dbReference type="ARBA" id="ARBA00022741"/>
    </source>
</evidence>
<dbReference type="Pfam" id="PF06472">
    <property type="entry name" value="ABC_membrane_2"/>
    <property type="match status" value="1"/>
</dbReference>
<accession>A0A9X1ACS2</accession>
<comment type="subcellular location">
    <subcellularLocation>
        <location evidence="1">Cell membrane</location>
        <topology evidence="1">Multi-pass membrane protein</topology>
    </subcellularLocation>
</comment>
<evidence type="ECO:0000256" key="8">
    <source>
        <dbReference type="SAM" id="Phobius"/>
    </source>
</evidence>
<evidence type="ECO:0000256" key="6">
    <source>
        <dbReference type="ARBA" id="ARBA00022989"/>
    </source>
</evidence>
<dbReference type="PROSITE" id="PS50929">
    <property type="entry name" value="ABC_TM1F"/>
    <property type="match status" value="1"/>
</dbReference>
<dbReference type="EMBL" id="JAFLWW010000005">
    <property type="protein sequence ID" value="MBT1157377.1"/>
    <property type="molecule type" value="Genomic_DNA"/>
</dbReference>
<protein>
    <submittedName>
        <fullName evidence="11">ABC transporter ATP-binding protein/permease</fullName>
    </submittedName>
</protein>
<dbReference type="Pfam" id="PF00005">
    <property type="entry name" value="ABC_tran"/>
    <property type="match status" value="1"/>
</dbReference>
<name>A0A9X1ACS2_9HYPH</name>
<keyword evidence="4" id="KW-0547">Nucleotide-binding</keyword>
<keyword evidence="2" id="KW-0813">Transport</keyword>
<dbReference type="Proteomes" id="UP001138921">
    <property type="component" value="Unassembled WGS sequence"/>
</dbReference>
<dbReference type="InterPro" id="IPR011527">
    <property type="entry name" value="ABC1_TM_dom"/>
</dbReference>
<evidence type="ECO:0000313" key="11">
    <source>
        <dbReference type="EMBL" id="MBT1157377.1"/>
    </source>
</evidence>
<dbReference type="PROSITE" id="PS50893">
    <property type="entry name" value="ABC_TRANSPORTER_2"/>
    <property type="match status" value="1"/>
</dbReference>
<keyword evidence="6 8" id="KW-1133">Transmembrane helix</keyword>
<dbReference type="GO" id="GO:0005524">
    <property type="term" value="F:ATP binding"/>
    <property type="evidence" value="ECO:0007669"/>
    <property type="project" value="UniProtKB-KW"/>
</dbReference>
<feature type="domain" description="ABC transporter" evidence="9">
    <location>
        <begin position="384"/>
        <end position="601"/>
    </location>
</feature>
<keyword evidence="3 8" id="KW-0812">Transmembrane</keyword>
<evidence type="ECO:0000256" key="7">
    <source>
        <dbReference type="ARBA" id="ARBA00023136"/>
    </source>
</evidence>
<dbReference type="GO" id="GO:0016887">
    <property type="term" value="F:ATP hydrolysis activity"/>
    <property type="evidence" value="ECO:0007669"/>
    <property type="project" value="InterPro"/>
</dbReference>
<evidence type="ECO:0000259" key="10">
    <source>
        <dbReference type="PROSITE" id="PS50929"/>
    </source>
</evidence>
<keyword evidence="12" id="KW-1185">Reference proteome</keyword>
<feature type="transmembrane region" description="Helical" evidence="8">
    <location>
        <begin position="163"/>
        <end position="182"/>
    </location>
</feature>
<dbReference type="AlphaFoldDB" id="A0A9X1ACS2"/>
<evidence type="ECO:0000259" key="9">
    <source>
        <dbReference type="PROSITE" id="PS50893"/>
    </source>
</evidence>
<dbReference type="InterPro" id="IPR027417">
    <property type="entry name" value="P-loop_NTPase"/>
</dbReference>
<dbReference type="RefSeq" id="WP_214391341.1">
    <property type="nucleotide sequence ID" value="NZ_JAFLWW010000005.1"/>
</dbReference>
<dbReference type="SMART" id="SM00382">
    <property type="entry name" value="AAA"/>
    <property type="match status" value="1"/>
</dbReference>